<keyword evidence="1" id="KW-0732">Signal</keyword>
<reference evidence="2 3" key="1">
    <citation type="journal article" date="2013" name="Genome Announc.">
        <title>Complete Genome Sequence of Wohlfahrtiimonas chitiniclastica Strain SH04, Isolated from Chrysomya megacephala Collected from Pudong International Airport in China.</title>
        <authorList>
            <person name="Cao X.M."/>
            <person name="Chen T."/>
            <person name="Xu L.Z."/>
            <person name="Yao L.S."/>
            <person name="Qi J."/>
            <person name="Zhang X.L."/>
            <person name="Yan Q.L."/>
            <person name="Deng Y.H."/>
            <person name="Guo T.Y."/>
            <person name="Wang J."/>
            <person name="Hu K.X."/>
            <person name="Xu B.L."/>
        </authorList>
    </citation>
    <scope>NUCLEOTIDE SEQUENCE [LARGE SCALE GENOMIC DNA]</scope>
    <source>
        <strain evidence="2 3">SH04</strain>
    </source>
</reference>
<dbReference type="AlphaFoldDB" id="L8XTJ0"/>
<dbReference type="EMBL" id="AOBV01000017">
    <property type="protein sequence ID" value="ELV07222.1"/>
    <property type="molecule type" value="Genomic_DNA"/>
</dbReference>
<proteinExistence type="predicted"/>
<accession>L8XTJ0</accession>
<dbReference type="HOGENOM" id="CLU_1651482_0_0_6"/>
<evidence type="ECO:0000313" key="2">
    <source>
        <dbReference type="EMBL" id="ELV07222.1"/>
    </source>
</evidence>
<gene>
    <name evidence="2" type="ORF">F387_01996</name>
</gene>
<evidence type="ECO:0008006" key="4">
    <source>
        <dbReference type="Google" id="ProtNLM"/>
    </source>
</evidence>
<dbReference type="PROSITE" id="PS51257">
    <property type="entry name" value="PROKAR_LIPOPROTEIN"/>
    <property type="match status" value="1"/>
</dbReference>
<organism evidence="2 3">
    <name type="scientific">Wohlfahrtiimonas chitiniclastica SH04</name>
    <dbReference type="NCBI Taxonomy" id="1261130"/>
    <lineage>
        <taxon>Bacteria</taxon>
        <taxon>Pseudomonadati</taxon>
        <taxon>Pseudomonadota</taxon>
        <taxon>Gammaproteobacteria</taxon>
        <taxon>Cardiobacteriales</taxon>
        <taxon>Ignatzschineriaceae</taxon>
        <taxon>Wohlfahrtiimonas</taxon>
    </lineage>
</organism>
<name>L8XTJ0_9GAMM</name>
<dbReference type="OrthoDB" id="9915608at2"/>
<protein>
    <recommendedName>
        <fullName evidence="4">DUF4410 domain-containing protein</fullName>
    </recommendedName>
</protein>
<feature type="signal peptide" evidence="1">
    <location>
        <begin position="1"/>
        <end position="21"/>
    </location>
</feature>
<feature type="chain" id="PRO_5003997966" description="DUF4410 domain-containing protein" evidence="1">
    <location>
        <begin position="22"/>
        <end position="160"/>
    </location>
</feature>
<keyword evidence="3" id="KW-1185">Reference proteome</keyword>
<dbReference type="Proteomes" id="UP000011617">
    <property type="component" value="Unassembled WGS sequence"/>
</dbReference>
<comment type="caution">
    <text evidence="2">The sequence shown here is derived from an EMBL/GenBank/DDBJ whole genome shotgun (WGS) entry which is preliminary data.</text>
</comment>
<sequence>MIKKTITIVLASLLFISCAEQQEEICANKNAVNVIKNEYEKTIKKIIEKLGGIDAITQYSSNMASKMAESSGSKIKFTPISGGYNTAQYNIVNIKEEGRNGIQTFCSADLVMTVGNGLGNSKINIKYEIHRPEGKKFYFKLSDITQADFGNLMSALITTE</sequence>
<evidence type="ECO:0000256" key="1">
    <source>
        <dbReference type="SAM" id="SignalP"/>
    </source>
</evidence>
<dbReference type="RefSeq" id="WP_008316912.1">
    <property type="nucleotide sequence ID" value="NZ_KB372788.1"/>
</dbReference>
<evidence type="ECO:0000313" key="3">
    <source>
        <dbReference type="Proteomes" id="UP000011617"/>
    </source>
</evidence>